<feature type="domain" description="Calpain catalytic" evidence="7">
    <location>
        <begin position="106"/>
        <end position="346"/>
    </location>
</feature>
<accession>A0A397BB76</accession>
<dbReference type="PANTHER" id="PTHR10183:SF379">
    <property type="entry name" value="CALPAIN-5"/>
    <property type="match status" value="1"/>
</dbReference>
<dbReference type="Pfam" id="PF01067">
    <property type="entry name" value="Calpain_III"/>
    <property type="match status" value="1"/>
</dbReference>
<dbReference type="AlphaFoldDB" id="A0A397BB76"/>
<dbReference type="PROSITE" id="PS50203">
    <property type="entry name" value="CALPAIN_CAT"/>
    <property type="match status" value="1"/>
</dbReference>
<dbReference type="Proteomes" id="UP000266239">
    <property type="component" value="Unassembled WGS sequence"/>
</dbReference>
<dbReference type="Pfam" id="PF00648">
    <property type="entry name" value="Peptidase_C2"/>
    <property type="match status" value="1"/>
</dbReference>
<dbReference type="PRINTS" id="PR00704">
    <property type="entry name" value="CALPAIN"/>
</dbReference>
<sequence length="629" mass="69362">MTPPGTTALDSVVWKWKRISDLFSHHAYVEVSILDDDQKLVCGIAMKSPAEAESMLETIRGQQTQVIDARFLLRATDAVTAALHKKRAEHFLSLTRPLMESMQERVADGSITKYELLWQKSLLDAYKPLPHMVWPSPHELEQQYNDEGVYCVRFWRNHKSYLVVVDDFIPCNHNGKPAFASFTGTASRFEIWSMLVEKAYAKLYGGYDMIVGGQELFCLQDLYGGLPSSYPYVFSLKRGNLIGLTNTTNHSVAMPLGLKAGHAYGLVKIAQLQIQGQLETVVQLRNVWSDASSDAAAAAGGGPWARGGADWKQCSLHQKQRVGYQLADDGTVWLTLATCLALFSTVLESRNVYQFPSVDPRDVDAVPLYVHVIASGWKGVTCGGREAIHLNPQFQFTTADATDVVVHLEQPCRRANMQADYPCFVAPVVAAHAVVGRRKLDVAKDVIATGTFVSNRSCLVELSLPSEGTYAVIPATYAPFESAFQVVVASPVPLAVGFVSDDDIPVCSVCRQPLKGSYRTYTSPDGVVAEHVCQGRCADEYRSMHAPVCVDCRERIEVVAGRFSGRLFTLEDGTSCHAECMDNYLHAECMEAYQLSIAKKCHECGLAIVKGGRFDGRFYQLSGSDNQVL</sequence>
<dbReference type="SUPFAM" id="SSF54001">
    <property type="entry name" value="Cysteine proteinases"/>
    <property type="match status" value="1"/>
</dbReference>
<dbReference type="InterPro" id="IPR036213">
    <property type="entry name" value="Calpain_III_sf"/>
</dbReference>
<dbReference type="InterPro" id="IPR022684">
    <property type="entry name" value="Calpain_cysteine_protease"/>
</dbReference>
<name>A0A397BB76_APHAT</name>
<comment type="caution">
    <text evidence="6">Lacks conserved residue(s) required for the propagation of feature annotation.</text>
</comment>
<proteinExistence type="inferred from homology"/>
<evidence type="ECO:0000313" key="9">
    <source>
        <dbReference type="Proteomes" id="UP000266239"/>
    </source>
</evidence>
<reference evidence="8 9" key="1">
    <citation type="submission" date="2018-08" db="EMBL/GenBank/DDBJ databases">
        <title>Aphanomyces genome sequencing and annotation.</title>
        <authorList>
            <person name="Minardi D."/>
            <person name="Oidtmann B."/>
            <person name="Van Der Giezen M."/>
            <person name="Studholme D.J."/>
        </authorList>
    </citation>
    <scope>NUCLEOTIDE SEQUENCE [LARGE SCALE GENOMIC DNA]</scope>
    <source>
        <strain evidence="8 9">Yx</strain>
    </source>
</reference>
<feature type="active site" evidence="5">
    <location>
        <position position="262"/>
    </location>
</feature>
<keyword evidence="2" id="KW-0645">Protease</keyword>
<dbReference type="InterPro" id="IPR022682">
    <property type="entry name" value="Calpain_domain_III"/>
</dbReference>
<organism evidence="8 9">
    <name type="scientific">Aphanomyces astaci</name>
    <name type="common">Crayfish plague agent</name>
    <dbReference type="NCBI Taxonomy" id="112090"/>
    <lineage>
        <taxon>Eukaryota</taxon>
        <taxon>Sar</taxon>
        <taxon>Stramenopiles</taxon>
        <taxon>Oomycota</taxon>
        <taxon>Saprolegniomycetes</taxon>
        <taxon>Saprolegniales</taxon>
        <taxon>Verrucalvaceae</taxon>
        <taxon>Aphanomyces</taxon>
    </lineage>
</organism>
<protein>
    <recommendedName>
        <fullName evidence="7">Calpain catalytic domain-containing protein</fullName>
    </recommendedName>
</protein>
<dbReference type="SUPFAM" id="SSF49758">
    <property type="entry name" value="Calpain large subunit, middle domain (domain III)"/>
    <property type="match status" value="1"/>
</dbReference>
<dbReference type="VEuPathDB" id="FungiDB:H257_13104"/>
<keyword evidence="3" id="KW-0378">Hydrolase</keyword>
<comment type="caution">
    <text evidence="8">The sequence shown here is derived from an EMBL/GenBank/DDBJ whole genome shotgun (WGS) entry which is preliminary data.</text>
</comment>
<feature type="active site" evidence="5">
    <location>
        <position position="286"/>
    </location>
</feature>
<evidence type="ECO:0000256" key="5">
    <source>
        <dbReference type="PIRSR" id="PIRSR622684-1"/>
    </source>
</evidence>
<dbReference type="SMART" id="SM00230">
    <property type="entry name" value="CysPc"/>
    <property type="match status" value="1"/>
</dbReference>
<dbReference type="InterPro" id="IPR038765">
    <property type="entry name" value="Papain-like_cys_pep_sf"/>
</dbReference>
<evidence type="ECO:0000256" key="1">
    <source>
        <dbReference type="ARBA" id="ARBA00007623"/>
    </source>
</evidence>
<dbReference type="PANTHER" id="PTHR10183">
    <property type="entry name" value="CALPAIN"/>
    <property type="match status" value="1"/>
</dbReference>
<evidence type="ECO:0000256" key="3">
    <source>
        <dbReference type="ARBA" id="ARBA00022801"/>
    </source>
</evidence>
<evidence type="ECO:0000256" key="4">
    <source>
        <dbReference type="ARBA" id="ARBA00022807"/>
    </source>
</evidence>
<dbReference type="EMBL" id="QUTA01004950">
    <property type="protein sequence ID" value="RHY17767.1"/>
    <property type="molecule type" value="Genomic_DNA"/>
</dbReference>
<evidence type="ECO:0000313" key="8">
    <source>
        <dbReference type="EMBL" id="RHY17767.1"/>
    </source>
</evidence>
<keyword evidence="4" id="KW-0788">Thiol protease</keyword>
<evidence type="ECO:0000259" key="7">
    <source>
        <dbReference type="PROSITE" id="PS50203"/>
    </source>
</evidence>
<dbReference type="InterPro" id="IPR001300">
    <property type="entry name" value="Peptidase_C2_calpain_cat"/>
</dbReference>
<evidence type="ECO:0000256" key="6">
    <source>
        <dbReference type="PROSITE-ProRule" id="PRU00239"/>
    </source>
</evidence>
<dbReference type="Gene3D" id="3.90.70.10">
    <property type="entry name" value="Cysteine proteinases"/>
    <property type="match status" value="1"/>
</dbReference>
<gene>
    <name evidence="8" type="ORF">DYB25_003105</name>
</gene>
<evidence type="ECO:0000256" key="2">
    <source>
        <dbReference type="ARBA" id="ARBA00022670"/>
    </source>
</evidence>
<dbReference type="GO" id="GO:0006508">
    <property type="term" value="P:proteolysis"/>
    <property type="evidence" value="ECO:0007669"/>
    <property type="project" value="UniProtKB-KW"/>
</dbReference>
<comment type="similarity">
    <text evidence="1">Belongs to the peptidase C2 family.</text>
</comment>
<dbReference type="GO" id="GO:0004198">
    <property type="term" value="F:calcium-dependent cysteine-type endopeptidase activity"/>
    <property type="evidence" value="ECO:0007669"/>
    <property type="project" value="InterPro"/>
</dbReference>
<dbReference type="Gene3D" id="2.60.120.380">
    <property type="match status" value="1"/>
</dbReference>